<dbReference type="SMART" id="SM00448">
    <property type="entry name" value="REC"/>
    <property type="match status" value="1"/>
</dbReference>
<protein>
    <submittedName>
        <fullName evidence="4">PleD family two-component system response regulator</fullName>
    </submittedName>
</protein>
<evidence type="ECO:0000256" key="1">
    <source>
        <dbReference type="ARBA" id="ARBA00022553"/>
    </source>
</evidence>
<proteinExistence type="predicted"/>
<dbReference type="InterPro" id="IPR050595">
    <property type="entry name" value="Bact_response_regulator"/>
</dbReference>
<dbReference type="Proteomes" id="UP001595478">
    <property type="component" value="Unassembled WGS sequence"/>
</dbReference>
<dbReference type="RefSeq" id="WP_376918520.1">
    <property type="nucleotide sequence ID" value="NZ_JBHRSW010000004.1"/>
</dbReference>
<dbReference type="PANTHER" id="PTHR44591">
    <property type="entry name" value="STRESS RESPONSE REGULATOR PROTEIN 1"/>
    <property type="match status" value="1"/>
</dbReference>
<name>A0ABV7FM08_9ALTE</name>
<evidence type="ECO:0000313" key="5">
    <source>
        <dbReference type="Proteomes" id="UP001595478"/>
    </source>
</evidence>
<dbReference type="Pfam" id="PF00072">
    <property type="entry name" value="Response_reg"/>
    <property type="match status" value="1"/>
</dbReference>
<dbReference type="Gene3D" id="3.40.50.2300">
    <property type="match status" value="1"/>
</dbReference>
<dbReference type="SUPFAM" id="SSF52172">
    <property type="entry name" value="CheY-like"/>
    <property type="match status" value="1"/>
</dbReference>
<reference evidence="5" key="1">
    <citation type="journal article" date="2019" name="Int. J. Syst. Evol. Microbiol.">
        <title>The Global Catalogue of Microorganisms (GCM) 10K type strain sequencing project: providing services to taxonomists for standard genome sequencing and annotation.</title>
        <authorList>
            <consortium name="The Broad Institute Genomics Platform"/>
            <consortium name="The Broad Institute Genome Sequencing Center for Infectious Disease"/>
            <person name="Wu L."/>
            <person name="Ma J."/>
        </authorList>
    </citation>
    <scope>NUCLEOTIDE SEQUENCE [LARGE SCALE GENOMIC DNA]</scope>
    <source>
        <strain evidence="5">KCTC 52473</strain>
    </source>
</reference>
<feature type="modified residue" description="4-aspartylphosphate" evidence="2">
    <location>
        <position position="54"/>
    </location>
</feature>
<organism evidence="4 5">
    <name type="scientific">Agaribacter flavus</name>
    <dbReference type="NCBI Taxonomy" id="1902781"/>
    <lineage>
        <taxon>Bacteria</taxon>
        <taxon>Pseudomonadati</taxon>
        <taxon>Pseudomonadota</taxon>
        <taxon>Gammaproteobacteria</taxon>
        <taxon>Alteromonadales</taxon>
        <taxon>Alteromonadaceae</taxon>
        <taxon>Agaribacter</taxon>
    </lineage>
</organism>
<gene>
    <name evidence="4" type="ORF">ACFOHL_02010</name>
</gene>
<feature type="domain" description="Response regulatory" evidence="3">
    <location>
        <begin position="5"/>
        <end position="119"/>
    </location>
</feature>
<keyword evidence="1 2" id="KW-0597">Phosphoprotein</keyword>
<dbReference type="InterPro" id="IPR011006">
    <property type="entry name" value="CheY-like_superfamily"/>
</dbReference>
<dbReference type="PROSITE" id="PS50110">
    <property type="entry name" value="RESPONSE_REGULATORY"/>
    <property type="match status" value="1"/>
</dbReference>
<sequence length="378" mass="42117">MNKQRVLLVDDSPNELRILMQVLKHQYAIVVATSGEQAIEMIKEDEDIELVLLDVNMPNMDGYDTCTAILAIRAQLPIVFVSANDSTEEILKGFDVGGVDYLTKPIDKDIVARKVDKILLERKGILKLQDEHKSTSDMVMSVIANAGQLGTVLGFLRAGLKVKSHDALVSALFDVFDGLNMDVCVQLQTPQGAILRSSSSVMTALESDLLSRASKMSGRFLERGTRYIVNFDHVAILVKNMPEDPNTRGDLRDNLMMILEDTDALCDNLCKSNTGSLAVEEAAHLREELIDTATTMDMLAKQYEQNKANLVNIFEDINVDFETAFFKLGLMEQQEQTLTEIVSAKTALFGKSMETSIEIEEAIFSLQERMQDIVKSFH</sequence>
<dbReference type="InterPro" id="IPR001789">
    <property type="entry name" value="Sig_transdc_resp-reg_receiver"/>
</dbReference>
<evidence type="ECO:0000313" key="4">
    <source>
        <dbReference type="EMBL" id="MFC3120384.1"/>
    </source>
</evidence>
<comment type="caution">
    <text evidence="4">The sequence shown here is derived from an EMBL/GenBank/DDBJ whole genome shotgun (WGS) entry which is preliminary data.</text>
</comment>
<accession>A0ABV7FM08</accession>
<dbReference type="EMBL" id="JBHRSW010000004">
    <property type="protein sequence ID" value="MFC3120384.1"/>
    <property type="molecule type" value="Genomic_DNA"/>
</dbReference>
<dbReference type="PANTHER" id="PTHR44591:SF3">
    <property type="entry name" value="RESPONSE REGULATORY DOMAIN-CONTAINING PROTEIN"/>
    <property type="match status" value="1"/>
</dbReference>
<evidence type="ECO:0000259" key="3">
    <source>
        <dbReference type="PROSITE" id="PS50110"/>
    </source>
</evidence>
<keyword evidence="5" id="KW-1185">Reference proteome</keyword>
<evidence type="ECO:0000256" key="2">
    <source>
        <dbReference type="PROSITE-ProRule" id="PRU00169"/>
    </source>
</evidence>